<comment type="caution">
    <text evidence="2">The sequence shown here is derived from an EMBL/GenBank/DDBJ whole genome shotgun (WGS) entry which is preliminary data.</text>
</comment>
<reference evidence="2" key="1">
    <citation type="submission" date="2021-02" db="EMBL/GenBank/DDBJ databases">
        <authorList>
            <person name="Nowell W R."/>
        </authorList>
    </citation>
    <scope>NUCLEOTIDE SEQUENCE</scope>
</reference>
<name>A0A8S2X7E5_9BILA</name>
<dbReference type="AlphaFoldDB" id="A0A8S2X7E5"/>
<organism evidence="2 3">
    <name type="scientific">Didymodactylos carnosus</name>
    <dbReference type="NCBI Taxonomy" id="1234261"/>
    <lineage>
        <taxon>Eukaryota</taxon>
        <taxon>Metazoa</taxon>
        <taxon>Spiralia</taxon>
        <taxon>Gnathifera</taxon>
        <taxon>Rotifera</taxon>
        <taxon>Eurotatoria</taxon>
        <taxon>Bdelloidea</taxon>
        <taxon>Philodinida</taxon>
        <taxon>Philodinidae</taxon>
        <taxon>Didymodactylos</taxon>
    </lineage>
</organism>
<dbReference type="Proteomes" id="UP000681722">
    <property type="component" value="Unassembled WGS sequence"/>
</dbReference>
<evidence type="ECO:0008006" key="4">
    <source>
        <dbReference type="Google" id="ProtNLM"/>
    </source>
</evidence>
<evidence type="ECO:0000313" key="2">
    <source>
        <dbReference type="EMBL" id="CAF4482861.1"/>
    </source>
</evidence>
<keyword evidence="1" id="KW-0175">Coiled coil</keyword>
<proteinExistence type="predicted"/>
<evidence type="ECO:0000313" key="3">
    <source>
        <dbReference type="Proteomes" id="UP000681722"/>
    </source>
</evidence>
<sequence>MADLRRYVEPNYSKPQNLMAQPCSNVYGNAMRLMHNDSNYELLDHGYGNYGQDGFNVNMNNYRNGFQSNFSQMNDVRYYCNHGGYNTNGFDNMNQIPDPNVRNKRLKEYNSSRDLSVSQQMYDSNVYSQQQNGNMSIDNYIDMERRDTNEAQISNITDQAINYANSRYEFSPFVIKFENKVSESKVINDLCEHINKYCGGFDLKLAGFRFSFKEPNCGLVFVKDRYSFGVLYNENNWPKELGGSRIGMETKPSIPPQLALVLRNVGLDHNVNDLLTEIQEEYPDIVDAYRMKSKNGEATRLVKISVNNGKLYDDLLKQKYMYINHTRYVVNAYLAPAKILICNKCYRLGHFRKQCKHNGYVCKDCGEDVNDIKNHKCSFNMKCIHCHEAHSANDMKCPVLRAYRAELTKTLLRNSAGFNSQFQYSQGDFPAMSDNNIPSSNVICGKIAATSNRLDELDKSLKAMDDDINKIINMQRQHDMSRKKLDQVIMKLQLNISDSNQKIASLQMECKLFKALASNVIIPLSTILVNNLINQFTHNSSVPSEMGVVEINKIADWLLKWPKLQDDLNKELNESYGLRVTGQNSLSLTTS</sequence>
<protein>
    <recommendedName>
        <fullName evidence="4">CCHC-type domain-containing protein</fullName>
    </recommendedName>
</protein>
<feature type="coiled-coil region" evidence="1">
    <location>
        <begin position="447"/>
        <end position="509"/>
    </location>
</feature>
<evidence type="ECO:0000256" key="1">
    <source>
        <dbReference type="SAM" id="Coils"/>
    </source>
</evidence>
<accession>A0A8S2X7E5</accession>
<gene>
    <name evidence="2" type="ORF">SRO942_LOCUS43921</name>
</gene>
<dbReference type="OrthoDB" id="7608935at2759"/>
<dbReference type="EMBL" id="CAJOBC010102942">
    <property type="protein sequence ID" value="CAF4482861.1"/>
    <property type="molecule type" value="Genomic_DNA"/>
</dbReference>